<evidence type="ECO:0000313" key="3">
    <source>
        <dbReference type="EMBL" id="CAF4357343.1"/>
    </source>
</evidence>
<comment type="caution">
    <text evidence="3">The sequence shown here is derived from an EMBL/GenBank/DDBJ whole genome shotgun (WGS) entry which is preliminary data.</text>
</comment>
<feature type="coiled-coil region" evidence="1">
    <location>
        <begin position="2"/>
        <end position="40"/>
    </location>
</feature>
<gene>
    <name evidence="3" type="ORF">JBS370_LOCUS42122</name>
    <name evidence="2" type="ORF">ZHD862_LOCUS39076</name>
</gene>
<accession>A0A820LC94</accession>
<dbReference type="EMBL" id="CAJNOT010013480">
    <property type="protein sequence ID" value="CAF1541052.1"/>
    <property type="molecule type" value="Genomic_DNA"/>
</dbReference>
<dbReference type="AlphaFoldDB" id="A0A820LC94"/>
<protein>
    <submittedName>
        <fullName evidence="3">Uncharacterized protein</fullName>
    </submittedName>
</protein>
<feature type="non-terminal residue" evidence="3">
    <location>
        <position position="1"/>
    </location>
</feature>
<dbReference type="Proteomes" id="UP000663864">
    <property type="component" value="Unassembled WGS sequence"/>
</dbReference>
<evidence type="ECO:0000313" key="2">
    <source>
        <dbReference type="EMBL" id="CAF1541052.1"/>
    </source>
</evidence>
<proteinExistence type="predicted"/>
<dbReference type="EMBL" id="CAJOBD010052916">
    <property type="protein sequence ID" value="CAF4357343.1"/>
    <property type="molecule type" value="Genomic_DNA"/>
</dbReference>
<dbReference type="Proteomes" id="UP000663836">
    <property type="component" value="Unassembled WGS sequence"/>
</dbReference>
<name>A0A820LC94_9BILA</name>
<organism evidence="3 4">
    <name type="scientific">Rotaria sordida</name>
    <dbReference type="NCBI Taxonomy" id="392033"/>
    <lineage>
        <taxon>Eukaryota</taxon>
        <taxon>Metazoa</taxon>
        <taxon>Spiralia</taxon>
        <taxon>Gnathifera</taxon>
        <taxon>Rotifera</taxon>
        <taxon>Eurotatoria</taxon>
        <taxon>Bdelloidea</taxon>
        <taxon>Philodinida</taxon>
        <taxon>Philodinidae</taxon>
        <taxon>Rotaria</taxon>
    </lineage>
</organism>
<reference evidence="3" key="1">
    <citation type="submission" date="2021-02" db="EMBL/GenBank/DDBJ databases">
        <authorList>
            <person name="Nowell W R."/>
        </authorList>
    </citation>
    <scope>NUCLEOTIDE SEQUENCE</scope>
</reference>
<sequence length="50" mass="6010">QCDKLNKEFQGLMENYQETIDKDKQQFEKLKGNLSKENDQHFKSVDIFKT</sequence>
<evidence type="ECO:0000256" key="1">
    <source>
        <dbReference type="SAM" id="Coils"/>
    </source>
</evidence>
<evidence type="ECO:0000313" key="4">
    <source>
        <dbReference type="Proteomes" id="UP000663836"/>
    </source>
</evidence>
<keyword evidence="1" id="KW-0175">Coiled coil</keyword>